<feature type="transmembrane region" description="Helical" evidence="7">
    <location>
        <begin position="59"/>
        <end position="79"/>
    </location>
</feature>
<proteinExistence type="inferred from homology"/>
<reference evidence="8 9" key="1">
    <citation type="journal article" date="2019" name="Microb. Cell Fact.">
        <title>Exploring novel herbicidin analogues by transcriptional regulator overexpression and MS/MS molecular networking.</title>
        <authorList>
            <person name="Shi Y."/>
            <person name="Gu R."/>
            <person name="Li Y."/>
            <person name="Wang X."/>
            <person name="Ren W."/>
            <person name="Li X."/>
            <person name="Wang L."/>
            <person name="Xie Y."/>
            <person name="Hong B."/>
        </authorList>
    </citation>
    <scope>NUCLEOTIDE SEQUENCE [LARGE SCALE GENOMIC DNA]</scope>
    <source>
        <strain evidence="8 9">US-43</strain>
    </source>
</reference>
<name>A0A5N5W441_STRMB</name>
<gene>
    <name evidence="8" type="ORF">FRZ00_21930</name>
</gene>
<evidence type="ECO:0000256" key="4">
    <source>
        <dbReference type="ARBA" id="ARBA00022692"/>
    </source>
</evidence>
<evidence type="ECO:0000256" key="1">
    <source>
        <dbReference type="ARBA" id="ARBA00004651"/>
    </source>
</evidence>
<dbReference type="PANTHER" id="PTHR33884:SF3">
    <property type="entry name" value="UPF0410 PROTEIN YMGE"/>
    <property type="match status" value="1"/>
</dbReference>
<evidence type="ECO:0000256" key="7">
    <source>
        <dbReference type="SAM" id="Phobius"/>
    </source>
</evidence>
<dbReference type="InterPro" id="IPR007341">
    <property type="entry name" value="Transgly_assoc"/>
</dbReference>
<comment type="similarity">
    <text evidence="2">Belongs to the UPF0410 family.</text>
</comment>
<dbReference type="PANTHER" id="PTHR33884">
    <property type="entry name" value="UPF0410 PROTEIN YMGE"/>
    <property type="match status" value="1"/>
</dbReference>
<evidence type="ECO:0000256" key="5">
    <source>
        <dbReference type="ARBA" id="ARBA00022989"/>
    </source>
</evidence>
<keyword evidence="6 7" id="KW-0472">Membrane</keyword>
<protein>
    <submittedName>
        <fullName evidence="8">GlsB/YeaQ/YmgE family stress response membrane protein</fullName>
    </submittedName>
</protein>
<keyword evidence="5 7" id="KW-1133">Transmembrane helix</keyword>
<dbReference type="OrthoDB" id="9811343at2"/>
<evidence type="ECO:0000256" key="6">
    <source>
        <dbReference type="ARBA" id="ARBA00023136"/>
    </source>
</evidence>
<evidence type="ECO:0000313" key="9">
    <source>
        <dbReference type="Proteomes" id="UP000327000"/>
    </source>
</evidence>
<dbReference type="GO" id="GO:0005886">
    <property type="term" value="C:plasma membrane"/>
    <property type="evidence" value="ECO:0007669"/>
    <property type="project" value="UniProtKB-SubCell"/>
</dbReference>
<keyword evidence="3" id="KW-1003">Cell membrane</keyword>
<evidence type="ECO:0000256" key="3">
    <source>
        <dbReference type="ARBA" id="ARBA00022475"/>
    </source>
</evidence>
<dbReference type="Pfam" id="PF04226">
    <property type="entry name" value="Transgly_assoc"/>
    <property type="match status" value="1"/>
</dbReference>
<keyword evidence="4 7" id="KW-0812">Transmembrane</keyword>
<feature type="transmembrane region" description="Helical" evidence="7">
    <location>
        <begin position="27"/>
        <end position="47"/>
    </location>
</feature>
<comment type="caution">
    <text evidence="8">The sequence shown here is derived from an EMBL/GenBank/DDBJ whole genome shotgun (WGS) entry which is preliminary data.</text>
</comment>
<organism evidence="8 9">
    <name type="scientific">Streptomyces mobaraensis</name>
    <name type="common">Streptoverticillium mobaraense</name>
    <dbReference type="NCBI Taxonomy" id="35621"/>
    <lineage>
        <taxon>Bacteria</taxon>
        <taxon>Bacillati</taxon>
        <taxon>Actinomycetota</taxon>
        <taxon>Actinomycetes</taxon>
        <taxon>Kitasatosporales</taxon>
        <taxon>Streptomycetaceae</taxon>
        <taxon>Streptomyces</taxon>
    </lineage>
</organism>
<evidence type="ECO:0000313" key="8">
    <source>
        <dbReference type="EMBL" id="KAB7839588.1"/>
    </source>
</evidence>
<dbReference type="AlphaFoldDB" id="A0A5N5W441"/>
<dbReference type="RefSeq" id="WP_004943457.1">
    <property type="nucleotide sequence ID" value="NZ_JBEOXQ010000005.1"/>
</dbReference>
<accession>A0A5N5W441</accession>
<keyword evidence="9" id="KW-1185">Reference proteome</keyword>
<dbReference type="EMBL" id="VOKX01000070">
    <property type="protein sequence ID" value="KAB7839588.1"/>
    <property type="molecule type" value="Genomic_DNA"/>
</dbReference>
<sequence length="96" mass="9810">MGILAWVVIGLLAGAIAKALMPGKDPGGVLVTMLIGVVGGLLGGFLGKVIFGVESINGFFHLSTWIAAIVGSVIILALYRLVTGRNGHGHGRHSHA</sequence>
<comment type="subcellular location">
    <subcellularLocation>
        <location evidence="1">Cell membrane</location>
        <topology evidence="1">Multi-pass membrane protein</topology>
    </subcellularLocation>
</comment>
<evidence type="ECO:0000256" key="2">
    <source>
        <dbReference type="ARBA" id="ARBA00011006"/>
    </source>
</evidence>
<dbReference type="Proteomes" id="UP000327000">
    <property type="component" value="Unassembled WGS sequence"/>
</dbReference>